<evidence type="ECO:0000256" key="3">
    <source>
        <dbReference type="RuleBase" id="RU003560"/>
    </source>
</evidence>
<dbReference type="InterPro" id="IPR015422">
    <property type="entry name" value="PyrdxlP-dep_Trfase_small"/>
</dbReference>
<dbReference type="Proteomes" id="UP001595989">
    <property type="component" value="Unassembled WGS sequence"/>
</dbReference>
<accession>A0ABV9DJJ1</accession>
<sequence length="442" mass="49159">MSHVKLTTEKSAHLYESAKRVMPGGVTANIKYFPPYPLFMSNGAGAYLTDVDGNEYIDYLLSYGSLMLGHGHPEIADTMQSHINNHGTWLYGTPHELEITFAEKIKEHFPSIELLRYTNSGTEATLLALRFAATYTGKHKIAKFEGHYHGGYNEVLLSVDPETSDAGQKEKPNAVPSSKGISPSQTEQTIILPFNDEAAFDILKEHANEIGAVLIEPIQGGFIPAEHGFMTKLRKITEELNIVLIFDEVKTGYRITLGGAQSYYNVEPDLTALGKVIGGGFPMGVVGGKKEILMESSPIDNITSEPLNSKDVLFHSGTYNGHPMILAVGLKTIEILEEELETVLNRTEKLKTQLEALFYTKGIPMQTVGLGSVFNMVLSENEISNYRDYQESDFDTRRKIDKHLLDEGIYSKPMNRYSMSISHRDKEIEKTIAAFKNVLNSL</sequence>
<organism evidence="5 6">
    <name type="scientific">Virgibacillus kekensis</name>
    <dbReference type="NCBI Taxonomy" id="202261"/>
    <lineage>
        <taxon>Bacteria</taxon>
        <taxon>Bacillati</taxon>
        <taxon>Bacillota</taxon>
        <taxon>Bacilli</taxon>
        <taxon>Bacillales</taxon>
        <taxon>Bacillaceae</taxon>
        <taxon>Virgibacillus</taxon>
    </lineage>
</organism>
<dbReference type="EMBL" id="JBHSFU010000004">
    <property type="protein sequence ID" value="MFC4557914.1"/>
    <property type="molecule type" value="Genomic_DNA"/>
</dbReference>
<dbReference type="Gene3D" id="3.90.1150.10">
    <property type="entry name" value="Aspartate Aminotransferase, domain 1"/>
    <property type="match status" value="1"/>
</dbReference>
<keyword evidence="5" id="KW-0808">Transferase</keyword>
<evidence type="ECO:0000256" key="4">
    <source>
        <dbReference type="SAM" id="MobiDB-lite"/>
    </source>
</evidence>
<protein>
    <submittedName>
        <fullName evidence="5">Aspartate aminotransferase family protein</fullName>
    </submittedName>
</protein>
<reference evidence="6" key="1">
    <citation type="journal article" date="2019" name="Int. J. Syst. Evol. Microbiol.">
        <title>The Global Catalogue of Microorganisms (GCM) 10K type strain sequencing project: providing services to taxonomists for standard genome sequencing and annotation.</title>
        <authorList>
            <consortium name="The Broad Institute Genomics Platform"/>
            <consortium name="The Broad Institute Genome Sequencing Center for Infectious Disease"/>
            <person name="Wu L."/>
            <person name="Ma J."/>
        </authorList>
    </citation>
    <scope>NUCLEOTIDE SEQUENCE [LARGE SCALE GENOMIC DNA]</scope>
    <source>
        <strain evidence="6">CGMCC 4.7426</strain>
    </source>
</reference>
<dbReference type="InterPro" id="IPR015421">
    <property type="entry name" value="PyrdxlP-dep_Trfase_major"/>
</dbReference>
<comment type="cofactor">
    <cofactor evidence="1">
        <name>pyridoxal 5'-phosphate</name>
        <dbReference type="ChEBI" id="CHEBI:597326"/>
    </cofactor>
</comment>
<dbReference type="Pfam" id="PF00202">
    <property type="entry name" value="Aminotran_3"/>
    <property type="match status" value="1"/>
</dbReference>
<evidence type="ECO:0000313" key="6">
    <source>
        <dbReference type="Proteomes" id="UP001595989"/>
    </source>
</evidence>
<evidence type="ECO:0000313" key="5">
    <source>
        <dbReference type="EMBL" id="MFC4557914.1"/>
    </source>
</evidence>
<name>A0ABV9DJJ1_9BACI</name>
<dbReference type="SUPFAM" id="SSF53383">
    <property type="entry name" value="PLP-dependent transferases"/>
    <property type="match status" value="1"/>
</dbReference>
<keyword evidence="2 3" id="KW-0663">Pyridoxal phosphate</keyword>
<dbReference type="CDD" id="cd00610">
    <property type="entry name" value="OAT_like"/>
    <property type="match status" value="1"/>
</dbReference>
<comment type="similarity">
    <text evidence="3">Belongs to the class-III pyridoxal-phosphate-dependent aminotransferase family.</text>
</comment>
<evidence type="ECO:0000256" key="1">
    <source>
        <dbReference type="ARBA" id="ARBA00001933"/>
    </source>
</evidence>
<dbReference type="GO" id="GO:0008483">
    <property type="term" value="F:transaminase activity"/>
    <property type="evidence" value="ECO:0007669"/>
    <property type="project" value="UniProtKB-KW"/>
</dbReference>
<dbReference type="PANTHER" id="PTHR43713">
    <property type="entry name" value="GLUTAMATE-1-SEMIALDEHYDE 2,1-AMINOMUTASE"/>
    <property type="match status" value="1"/>
</dbReference>
<dbReference type="RefSeq" id="WP_390294106.1">
    <property type="nucleotide sequence ID" value="NZ_JBHSFU010000004.1"/>
</dbReference>
<keyword evidence="5" id="KW-0032">Aminotransferase</keyword>
<keyword evidence="6" id="KW-1185">Reference proteome</keyword>
<dbReference type="Gene3D" id="3.40.640.10">
    <property type="entry name" value="Type I PLP-dependent aspartate aminotransferase-like (Major domain)"/>
    <property type="match status" value="1"/>
</dbReference>
<feature type="region of interest" description="Disordered" evidence="4">
    <location>
        <begin position="162"/>
        <end position="184"/>
    </location>
</feature>
<proteinExistence type="inferred from homology"/>
<dbReference type="InterPro" id="IPR015424">
    <property type="entry name" value="PyrdxlP-dep_Trfase"/>
</dbReference>
<dbReference type="PANTHER" id="PTHR43713:SF3">
    <property type="entry name" value="GLUTAMATE-1-SEMIALDEHYDE 2,1-AMINOMUTASE 1, CHLOROPLASTIC-RELATED"/>
    <property type="match status" value="1"/>
</dbReference>
<evidence type="ECO:0000256" key="2">
    <source>
        <dbReference type="ARBA" id="ARBA00022898"/>
    </source>
</evidence>
<comment type="caution">
    <text evidence="5">The sequence shown here is derived from an EMBL/GenBank/DDBJ whole genome shotgun (WGS) entry which is preliminary data.</text>
</comment>
<gene>
    <name evidence="5" type="ORF">ACFO3D_06775</name>
</gene>
<feature type="compositionally biased region" description="Polar residues" evidence="4">
    <location>
        <begin position="175"/>
        <end position="184"/>
    </location>
</feature>
<dbReference type="InterPro" id="IPR005814">
    <property type="entry name" value="Aminotrans_3"/>
</dbReference>